<evidence type="ECO:0000313" key="1">
    <source>
        <dbReference type="EMBL" id="KIN98213.1"/>
    </source>
</evidence>
<dbReference type="AlphaFoldDB" id="A0A0C3NSF9"/>
<name>A0A0C3NSF9_PISTI</name>
<reference evidence="1 2" key="1">
    <citation type="submission" date="2014-04" db="EMBL/GenBank/DDBJ databases">
        <authorList>
            <consortium name="DOE Joint Genome Institute"/>
            <person name="Kuo A."/>
            <person name="Kohler A."/>
            <person name="Costa M.D."/>
            <person name="Nagy L.G."/>
            <person name="Floudas D."/>
            <person name="Copeland A."/>
            <person name="Barry K.W."/>
            <person name="Cichocki N."/>
            <person name="Veneault-Fourrey C."/>
            <person name="LaButti K."/>
            <person name="Lindquist E.A."/>
            <person name="Lipzen A."/>
            <person name="Lundell T."/>
            <person name="Morin E."/>
            <person name="Murat C."/>
            <person name="Sun H."/>
            <person name="Tunlid A."/>
            <person name="Henrissat B."/>
            <person name="Grigoriev I.V."/>
            <person name="Hibbett D.S."/>
            <person name="Martin F."/>
            <person name="Nordberg H.P."/>
            <person name="Cantor M.N."/>
            <person name="Hua S.X."/>
        </authorList>
    </citation>
    <scope>NUCLEOTIDE SEQUENCE [LARGE SCALE GENOMIC DNA]</scope>
    <source>
        <strain evidence="1 2">Marx 270</strain>
    </source>
</reference>
<organism evidence="1 2">
    <name type="scientific">Pisolithus tinctorius Marx 270</name>
    <dbReference type="NCBI Taxonomy" id="870435"/>
    <lineage>
        <taxon>Eukaryota</taxon>
        <taxon>Fungi</taxon>
        <taxon>Dikarya</taxon>
        <taxon>Basidiomycota</taxon>
        <taxon>Agaricomycotina</taxon>
        <taxon>Agaricomycetes</taxon>
        <taxon>Agaricomycetidae</taxon>
        <taxon>Boletales</taxon>
        <taxon>Sclerodermatineae</taxon>
        <taxon>Pisolithaceae</taxon>
        <taxon>Pisolithus</taxon>
    </lineage>
</organism>
<dbReference type="InParanoid" id="A0A0C3NSF9"/>
<reference evidence="2" key="2">
    <citation type="submission" date="2015-01" db="EMBL/GenBank/DDBJ databases">
        <title>Evolutionary Origins and Diversification of the Mycorrhizal Mutualists.</title>
        <authorList>
            <consortium name="DOE Joint Genome Institute"/>
            <consortium name="Mycorrhizal Genomics Consortium"/>
            <person name="Kohler A."/>
            <person name="Kuo A."/>
            <person name="Nagy L.G."/>
            <person name="Floudas D."/>
            <person name="Copeland A."/>
            <person name="Barry K.W."/>
            <person name="Cichocki N."/>
            <person name="Veneault-Fourrey C."/>
            <person name="LaButti K."/>
            <person name="Lindquist E.A."/>
            <person name="Lipzen A."/>
            <person name="Lundell T."/>
            <person name="Morin E."/>
            <person name="Murat C."/>
            <person name="Riley R."/>
            <person name="Ohm R."/>
            <person name="Sun H."/>
            <person name="Tunlid A."/>
            <person name="Henrissat B."/>
            <person name="Grigoriev I.V."/>
            <person name="Hibbett D.S."/>
            <person name="Martin F."/>
        </authorList>
    </citation>
    <scope>NUCLEOTIDE SEQUENCE [LARGE SCALE GENOMIC DNA]</scope>
    <source>
        <strain evidence="2">Marx 270</strain>
    </source>
</reference>
<accession>A0A0C3NSF9</accession>
<dbReference type="STRING" id="870435.A0A0C3NSF9"/>
<protein>
    <submittedName>
        <fullName evidence="1">Uncharacterized protein</fullName>
    </submittedName>
</protein>
<keyword evidence="2" id="KW-1185">Reference proteome</keyword>
<dbReference type="EMBL" id="KN832018">
    <property type="protein sequence ID" value="KIN98213.1"/>
    <property type="molecule type" value="Genomic_DNA"/>
</dbReference>
<dbReference type="HOGENOM" id="CLU_000288_138_6_1"/>
<dbReference type="Proteomes" id="UP000054217">
    <property type="component" value="Unassembled WGS sequence"/>
</dbReference>
<proteinExistence type="predicted"/>
<gene>
    <name evidence="1" type="ORF">M404DRAFT_31577</name>
</gene>
<evidence type="ECO:0000313" key="2">
    <source>
        <dbReference type="Proteomes" id="UP000054217"/>
    </source>
</evidence>
<sequence length="259" mass="28821">MPSAYIEYYFSDSEWKPYLGNIVPNHKESPEIMQELADAIKIPHGTIFSPDDLGVHKKLRLALTCSATVEEDATYSLIGIFKSDIRPHYGEGSDTIRHLLEEIVARTGKVMVLACFENPYNENEELYRARVSGLGNVEFTTADDLPLHEAKKFIFANPWIHHIRGLISGVTWGDDLESDTNYDSDEIASLPTVPVAPLGNYTRALEMIARLGQPFNMLLLVQQSNGTYKRVAAGNEIVAPGLGTNISSENIWAKVLEVL</sequence>